<evidence type="ECO:0000313" key="2">
    <source>
        <dbReference type="EMBL" id="KAJ1141146.1"/>
    </source>
</evidence>
<feature type="compositionally biased region" description="Polar residues" evidence="1">
    <location>
        <begin position="96"/>
        <end position="124"/>
    </location>
</feature>
<feature type="compositionally biased region" description="Polar residues" evidence="1">
    <location>
        <begin position="14"/>
        <end position="28"/>
    </location>
</feature>
<feature type="region of interest" description="Disordered" evidence="1">
    <location>
        <begin position="251"/>
        <end position="280"/>
    </location>
</feature>
<feature type="region of interest" description="Disordered" evidence="1">
    <location>
        <begin position="1"/>
        <end position="155"/>
    </location>
</feature>
<reference evidence="2" key="1">
    <citation type="journal article" date="2022" name="bioRxiv">
        <title>Sequencing and chromosome-scale assembly of the giantPleurodeles waltlgenome.</title>
        <authorList>
            <person name="Brown T."/>
            <person name="Elewa A."/>
            <person name="Iarovenko S."/>
            <person name="Subramanian E."/>
            <person name="Araus A.J."/>
            <person name="Petzold A."/>
            <person name="Susuki M."/>
            <person name="Suzuki K.-i.T."/>
            <person name="Hayashi T."/>
            <person name="Toyoda A."/>
            <person name="Oliveira C."/>
            <person name="Osipova E."/>
            <person name="Leigh N.D."/>
            <person name="Simon A."/>
            <person name="Yun M.H."/>
        </authorList>
    </citation>
    <scope>NUCLEOTIDE SEQUENCE</scope>
    <source>
        <strain evidence="2">20211129_DDA</strain>
        <tissue evidence="2">Liver</tissue>
    </source>
</reference>
<evidence type="ECO:0000256" key="1">
    <source>
        <dbReference type="SAM" id="MobiDB-lite"/>
    </source>
</evidence>
<feature type="compositionally biased region" description="Basic and acidic residues" evidence="1">
    <location>
        <begin position="266"/>
        <end position="278"/>
    </location>
</feature>
<feature type="compositionally biased region" description="Basic and acidic residues" evidence="1">
    <location>
        <begin position="73"/>
        <end position="91"/>
    </location>
</feature>
<gene>
    <name evidence="2" type="ORF">NDU88_007481</name>
</gene>
<evidence type="ECO:0000313" key="3">
    <source>
        <dbReference type="Proteomes" id="UP001066276"/>
    </source>
</evidence>
<proteinExistence type="predicted"/>
<dbReference type="EMBL" id="JANPWB010000010">
    <property type="protein sequence ID" value="KAJ1141146.1"/>
    <property type="molecule type" value="Genomic_DNA"/>
</dbReference>
<comment type="caution">
    <text evidence="2">The sequence shown here is derived from an EMBL/GenBank/DDBJ whole genome shotgun (WGS) entry which is preliminary data.</text>
</comment>
<feature type="region of interest" description="Disordered" evidence="1">
    <location>
        <begin position="310"/>
        <end position="336"/>
    </location>
</feature>
<sequence length="383" mass="42764">MGISVPEKTASGPKRSSYTEEQGLSLQLKQRHRRFEQELDLEEHDQTQQRLEIQKDTGKIQTIPPLKTKRKMAFHETEMQPKAKVVREESPPPHFSPQTSPLQSPQLSPVGTPMAQSPTHTGMTQDDVDPWDLYDPPISDSSPESYPTKHSPPEDRTAYTQVLARAARFHNLTMHSEPVEDDFLFNTLASTHASYQSLPMLLGMLKHAQQVFQEPVKGRAITQRVEKKYKPPRQTQCFTQQLPPDSMVVGAARKRANSQSSGDAPPPDKESRKFDTAGEKSGIASSQSVAYCQLASPTCPLRQGALGRNARHHPALAQRTPKTCPTSGRRRRGHIKQPNPVCPRLCSYSSTDCQFSSNNLKACMAAKFWVQTRNTTGGIEYAI</sequence>
<organism evidence="2 3">
    <name type="scientific">Pleurodeles waltl</name>
    <name type="common">Iberian ribbed newt</name>
    <dbReference type="NCBI Taxonomy" id="8319"/>
    <lineage>
        <taxon>Eukaryota</taxon>
        <taxon>Metazoa</taxon>
        <taxon>Chordata</taxon>
        <taxon>Craniata</taxon>
        <taxon>Vertebrata</taxon>
        <taxon>Euteleostomi</taxon>
        <taxon>Amphibia</taxon>
        <taxon>Batrachia</taxon>
        <taxon>Caudata</taxon>
        <taxon>Salamandroidea</taxon>
        <taxon>Salamandridae</taxon>
        <taxon>Pleurodelinae</taxon>
        <taxon>Pleurodeles</taxon>
    </lineage>
</organism>
<accession>A0AAV7QP92</accession>
<dbReference type="AlphaFoldDB" id="A0AAV7QP92"/>
<keyword evidence="3" id="KW-1185">Reference proteome</keyword>
<dbReference type="Proteomes" id="UP001066276">
    <property type="component" value="Chromosome 6"/>
</dbReference>
<name>A0AAV7QP92_PLEWA</name>
<feature type="compositionally biased region" description="Basic and acidic residues" evidence="1">
    <location>
        <begin position="44"/>
        <end position="58"/>
    </location>
</feature>
<protein>
    <submittedName>
        <fullName evidence="2">Uncharacterized protein</fullName>
    </submittedName>
</protein>